<dbReference type="EMBL" id="JANIBJ010000007">
    <property type="protein sequence ID" value="MCQ8103488.1"/>
    <property type="molecule type" value="Genomic_DNA"/>
</dbReference>
<accession>A0ABT1TDZ8</accession>
<evidence type="ECO:0000313" key="2">
    <source>
        <dbReference type="EMBL" id="MCQ8103488.1"/>
    </source>
</evidence>
<dbReference type="RefSeq" id="WP_256601193.1">
    <property type="nucleotide sequence ID" value="NZ_JANIBJ010000007.1"/>
</dbReference>
<keyword evidence="3" id="KW-1185">Reference proteome</keyword>
<gene>
    <name evidence="2" type="ORF">NP590_05160</name>
</gene>
<protein>
    <recommendedName>
        <fullName evidence="4">Phosphate ABC transporter substrate-binding protein</fullName>
    </recommendedName>
</protein>
<organism evidence="2 3">
    <name type="scientific">Methylomonas subterranea</name>
    <dbReference type="NCBI Taxonomy" id="2952225"/>
    <lineage>
        <taxon>Bacteria</taxon>
        <taxon>Pseudomonadati</taxon>
        <taxon>Pseudomonadota</taxon>
        <taxon>Gammaproteobacteria</taxon>
        <taxon>Methylococcales</taxon>
        <taxon>Methylococcaceae</taxon>
        <taxon>Methylomonas</taxon>
    </lineage>
</organism>
<name>A0ABT1TDZ8_9GAMM</name>
<evidence type="ECO:0000256" key="1">
    <source>
        <dbReference type="SAM" id="SignalP"/>
    </source>
</evidence>
<feature type="chain" id="PRO_5045524152" description="Phosphate ABC transporter substrate-binding protein" evidence="1">
    <location>
        <begin position="19"/>
        <end position="135"/>
    </location>
</feature>
<reference evidence="2 3" key="1">
    <citation type="submission" date="2022-07" db="EMBL/GenBank/DDBJ databases">
        <title>Methylomonas rivi sp. nov., Methylomonas rosea sp. nov., Methylomonas aureus sp. nov. and Methylomonas subterranea sp. nov., four novel methanotrophs isolated from a freshwater creek and the deep terrestrial subsurface.</title>
        <authorList>
            <person name="Abin C."/>
            <person name="Sankaranarayanan K."/>
            <person name="Garner C."/>
            <person name="Sindelar R."/>
            <person name="Kotary K."/>
            <person name="Garner R."/>
            <person name="Barclay S."/>
            <person name="Lawson P."/>
            <person name="Krumholz L."/>
        </authorList>
    </citation>
    <scope>NUCLEOTIDE SEQUENCE [LARGE SCALE GENOMIC DNA]</scope>
    <source>
        <strain evidence="2 3">SURF-2</strain>
    </source>
</reference>
<evidence type="ECO:0000313" key="3">
    <source>
        <dbReference type="Proteomes" id="UP001524499"/>
    </source>
</evidence>
<dbReference type="Gene3D" id="3.40.190.10">
    <property type="entry name" value="Periplasmic binding protein-like II"/>
    <property type="match status" value="1"/>
</dbReference>
<comment type="caution">
    <text evidence="2">The sequence shown here is derived from an EMBL/GenBank/DDBJ whole genome shotgun (WGS) entry which is preliminary data.</text>
</comment>
<feature type="signal peptide" evidence="1">
    <location>
        <begin position="1"/>
        <end position="18"/>
    </location>
</feature>
<dbReference type="Proteomes" id="UP001524499">
    <property type="component" value="Unassembled WGS sequence"/>
</dbReference>
<sequence length="135" mass="15049">MKTFLISLLLACIPAVRAEILVIGHVKNDIDSLTAKQVQDIYLGRSRVLPNGKFALPIDQPSPLRAEFYEKLTGRPVEQINAYWARIMFTGQASPPQQLPSDEVVMRTVRENEGAIGYVNKASADKTVRVLLQLD</sequence>
<proteinExistence type="predicted"/>
<keyword evidence="1" id="KW-0732">Signal</keyword>
<dbReference type="SUPFAM" id="SSF53850">
    <property type="entry name" value="Periplasmic binding protein-like II"/>
    <property type="match status" value="1"/>
</dbReference>
<evidence type="ECO:0008006" key="4">
    <source>
        <dbReference type="Google" id="ProtNLM"/>
    </source>
</evidence>